<dbReference type="Pfam" id="PF00147">
    <property type="entry name" value="Fibrinogen_C"/>
    <property type="match status" value="1"/>
</dbReference>
<dbReference type="OrthoDB" id="6145874at2759"/>
<keyword evidence="4" id="KW-0325">Glycoprotein</keyword>
<dbReference type="InterPro" id="IPR036056">
    <property type="entry name" value="Fibrinogen-like_C"/>
</dbReference>
<reference evidence="7" key="1">
    <citation type="submission" date="2021-10" db="EMBL/GenBank/DDBJ databases">
        <title>Tropical sea cucumber genome reveals ecological adaptation and Cuvierian tubules defense mechanism.</title>
        <authorList>
            <person name="Chen T."/>
        </authorList>
    </citation>
    <scope>NUCLEOTIDE SEQUENCE</scope>
    <source>
        <strain evidence="7">Nanhai2018</strain>
        <tissue evidence="7">Muscle</tissue>
    </source>
</reference>
<dbReference type="InterPro" id="IPR002181">
    <property type="entry name" value="Fibrinogen_a/b/g_C_dom"/>
</dbReference>
<dbReference type="InterPro" id="IPR037579">
    <property type="entry name" value="FIB_ANG-like"/>
</dbReference>
<dbReference type="Proteomes" id="UP001152320">
    <property type="component" value="Chromosome 2"/>
</dbReference>
<organism evidence="7 8">
    <name type="scientific">Holothuria leucospilota</name>
    <name type="common">Black long sea cucumber</name>
    <name type="synonym">Mertensiothuria leucospilota</name>
    <dbReference type="NCBI Taxonomy" id="206669"/>
    <lineage>
        <taxon>Eukaryota</taxon>
        <taxon>Metazoa</taxon>
        <taxon>Echinodermata</taxon>
        <taxon>Eleutherozoa</taxon>
        <taxon>Echinozoa</taxon>
        <taxon>Holothuroidea</taxon>
        <taxon>Aspidochirotacea</taxon>
        <taxon>Aspidochirotida</taxon>
        <taxon>Holothuriidae</taxon>
        <taxon>Holothuria</taxon>
    </lineage>
</organism>
<comment type="caution">
    <text evidence="7">The sequence shown here is derived from an EMBL/GenBank/DDBJ whole genome shotgun (WGS) entry which is preliminary data.</text>
</comment>
<keyword evidence="3" id="KW-1015">Disulfide bond</keyword>
<dbReference type="GO" id="GO:0034116">
    <property type="term" value="P:positive regulation of heterotypic cell-cell adhesion"/>
    <property type="evidence" value="ECO:0007669"/>
    <property type="project" value="TreeGrafter"/>
</dbReference>
<dbReference type="GO" id="GO:0030674">
    <property type="term" value="F:protein-macromolecule adaptor activity"/>
    <property type="evidence" value="ECO:0007669"/>
    <property type="project" value="TreeGrafter"/>
</dbReference>
<evidence type="ECO:0000256" key="1">
    <source>
        <dbReference type="ARBA" id="ARBA00004613"/>
    </source>
</evidence>
<evidence type="ECO:0000313" key="7">
    <source>
        <dbReference type="EMBL" id="KAJ8046702.1"/>
    </source>
</evidence>
<protein>
    <submittedName>
        <fullName evidence="7">Fibrinogen-like protein A</fullName>
    </submittedName>
</protein>
<dbReference type="SUPFAM" id="SSF56496">
    <property type="entry name" value="Fibrinogen C-terminal domain-like"/>
    <property type="match status" value="1"/>
</dbReference>
<keyword evidence="5" id="KW-0732">Signal</keyword>
<dbReference type="PANTHER" id="PTHR47221:SF5">
    <property type="entry name" value="FIBRINOGEN C-TERMINAL DOMAIN-CONTAINING PROTEIN"/>
    <property type="match status" value="1"/>
</dbReference>
<feature type="chain" id="PRO_5040195085" evidence="5">
    <location>
        <begin position="25"/>
        <end position="278"/>
    </location>
</feature>
<evidence type="ECO:0000256" key="5">
    <source>
        <dbReference type="SAM" id="SignalP"/>
    </source>
</evidence>
<dbReference type="PROSITE" id="PS51406">
    <property type="entry name" value="FIBRINOGEN_C_2"/>
    <property type="match status" value="1"/>
</dbReference>
<dbReference type="Gene3D" id="3.90.215.10">
    <property type="entry name" value="Gamma Fibrinogen, chain A, domain 1"/>
    <property type="match status" value="1"/>
</dbReference>
<dbReference type="GO" id="GO:0005201">
    <property type="term" value="F:extracellular matrix structural constituent"/>
    <property type="evidence" value="ECO:0007669"/>
    <property type="project" value="TreeGrafter"/>
</dbReference>
<dbReference type="SMART" id="SM00186">
    <property type="entry name" value="FBG"/>
    <property type="match status" value="1"/>
</dbReference>
<name>A0A9Q1CJW6_HOLLE</name>
<evidence type="ECO:0000256" key="2">
    <source>
        <dbReference type="ARBA" id="ARBA00022525"/>
    </source>
</evidence>
<evidence type="ECO:0000256" key="3">
    <source>
        <dbReference type="ARBA" id="ARBA00023157"/>
    </source>
</evidence>
<sequence>MIWKKELTLLLVCLFSGRFEASNADQMPVRDLFSNHALSGKFKRSAGSHTCSPVKGPDYPRDCSEIQNVCGHESLVSGEYEIQPEHFPSPFIVYCDFETEGEAWTVIQRRLDGSINFQRTWNDYKNGFGFLKTEFWLGNEKLSYLTAQSDYELRIDLRNQHDQPYYAQYSTFRVGDESMKYRLILGADYSGDAANSLQHQNLQFFSTFDADHDKTSDETCADENRHGGGWWFGACDSCNLNGAYGVMSDYNPGGIDWDNLPGGNIGLKRTEMKIRPVG</sequence>
<feature type="domain" description="Fibrinogen C-terminal" evidence="6">
    <location>
        <begin position="54"/>
        <end position="278"/>
    </location>
</feature>
<keyword evidence="2" id="KW-0964">Secreted</keyword>
<keyword evidence="8" id="KW-1185">Reference proteome</keyword>
<dbReference type="GO" id="GO:0005577">
    <property type="term" value="C:fibrinogen complex"/>
    <property type="evidence" value="ECO:0007669"/>
    <property type="project" value="TreeGrafter"/>
</dbReference>
<dbReference type="InterPro" id="IPR014716">
    <property type="entry name" value="Fibrinogen_a/b/g_C_1"/>
</dbReference>
<proteinExistence type="predicted"/>
<evidence type="ECO:0000259" key="6">
    <source>
        <dbReference type="PROSITE" id="PS51406"/>
    </source>
</evidence>
<gene>
    <name evidence="7" type="ORF">HOLleu_05467</name>
</gene>
<accession>A0A9Q1CJW6</accession>
<comment type="subcellular location">
    <subcellularLocation>
        <location evidence="1">Secreted</location>
    </subcellularLocation>
</comment>
<feature type="signal peptide" evidence="5">
    <location>
        <begin position="1"/>
        <end position="24"/>
    </location>
</feature>
<evidence type="ECO:0000256" key="4">
    <source>
        <dbReference type="ARBA" id="ARBA00023180"/>
    </source>
</evidence>
<dbReference type="PANTHER" id="PTHR47221">
    <property type="entry name" value="FIBRINOGEN ALPHA CHAIN"/>
    <property type="match status" value="1"/>
</dbReference>
<dbReference type="CDD" id="cd00087">
    <property type="entry name" value="FReD"/>
    <property type="match status" value="1"/>
</dbReference>
<evidence type="ECO:0000313" key="8">
    <source>
        <dbReference type="Proteomes" id="UP001152320"/>
    </source>
</evidence>
<dbReference type="EMBL" id="JAIZAY010000002">
    <property type="protein sequence ID" value="KAJ8046702.1"/>
    <property type="molecule type" value="Genomic_DNA"/>
</dbReference>
<dbReference type="AlphaFoldDB" id="A0A9Q1CJW6"/>